<dbReference type="Pfam" id="PF04002">
    <property type="entry name" value="RadC"/>
    <property type="match status" value="1"/>
</dbReference>
<keyword evidence="2" id="KW-0479">Metal-binding</keyword>
<evidence type="ECO:0000313" key="9">
    <source>
        <dbReference type="Proteomes" id="UP000290545"/>
    </source>
</evidence>
<dbReference type="PANTHER" id="PTHR30471:SF3">
    <property type="entry name" value="UPF0758 PROTEIN YEES-RELATED"/>
    <property type="match status" value="1"/>
</dbReference>
<dbReference type="GO" id="GO:0006508">
    <property type="term" value="P:proteolysis"/>
    <property type="evidence" value="ECO:0007669"/>
    <property type="project" value="UniProtKB-KW"/>
</dbReference>
<dbReference type="RefSeq" id="WP_129003847.1">
    <property type="nucleotide sequence ID" value="NZ_SDHZ01000002.1"/>
</dbReference>
<dbReference type="PANTHER" id="PTHR30471">
    <property type="entry name" value="DNA REPAIR PROTEIN RADC"/>
    <property type="match status" value="1"/>
</dbReference>
<reference evidence="8 9" key="1">
    <citation type="submission" date="2019-01" db="EMBL/GenBank/DDBJ databases">
        <title>Filimonas sp. strain TTM-71.</title>
        <authorList>
            <person name="Chen W.-M."/>
        </authorList>
    </citation>
    <scope>NUCLEOTIDE SEQUENCE [LARGE SCALE GENOMIC DNA]</scope>
    <source>
        <strain evidence="8 9">TTM-71</strain>
    </source>
</reference>
<evidence type="ECO:0000256" key="4">
    <source>
        <dbReference type="ARBA" id="ARBA00022833"/>
    </source>
</evidence>
<dbReference type="PROSITE" id="PS01302">
    <property type="entry name" value="UPF0758"/>
    <property type="match status" value="1"/>
</dbReference>
<dbReference type="InterPro" id="IPR046778">
    <property type="entry name" value="UPF0758_N"/>
</dbReference>
<accession>A0A4V1M9V4</accession>
<dbReference type="InterPro" id="IPR025657">
    <property type="entry name" value="RadC_JAB"/>
</dbReference>
<sequence length="229" mass="25453">MLSTKIKNWAEEDRPREKLMRKGVQHLSNSELIAILLNSGTRNTSAVAVAQQLLAAVNHDLQRLGKMSVQEIIKLNIKGVGSARAVAIAAALELTIRRTAQQLQGKTIKSTEEAAYFLRMLLQYRKQEMFAVLFLNTTNRVIHFEIISQGGITSTIADPRVILKKALVHDAVHVILCHNHPSGDTTPSKQDEIFTSRIKTAALLMDIHIIDHIIVGETGHYSFADNSLM</sequence>
<dbReference type="Proteomes" id="UP000290545">
    <property type="component" value="Unassembled WGS sequence"/>
</dbReference>
<organism evidence="8 9">
    <name type="scientific">Filimonas effusa</name>
    <dbReference type="NCBI Taxonomy" id="2508721"/>
    <lineage>
        <taxon>Bacteria</taxon>
        <taxon>Pseudomonadati</taxon>
        <taxon>Bacteroidota</taxon>
        <taxon>Chitinophagia</taxon>
        <taxon>Chitinophagales</taxon>
        <taxon>Chitinophagaceae</taxon>
        <taxon>Filimonas</taxon>
    </lineage>
</organism>
<dbReference type="Pfam" id="PF20582">
    <property type="entry name" value="UPF0758_N"/>
    <property type="match status" value="1"/>
</dbReference>
<gene>
    <name evidence="8" type="primary">radC</name>
    <name evidence="8" type="ORF">ESB13_12720</name>
</gene>
<dbReference type="GO" id="GO:0008237">
    <property type="term" value="F:metallopeptidase activity"/>
    <property type="evidence" value="ECO:0007669"/>
    <property type="project" value="UniProtKB-KW"/>
</dbReference>
<dbReference type="SUPFAM" id="SSF102712">
    <property type="entry name" value="JAB1/MPN domain"/>
    <property type="match status" value="1"/>
</dbReference>
<proteinExistence type="inferred from homology"/>
<dbReference type="AlphaFoldDB" id="A0A4V1M9V4"/>
<evidence type="ECO:0000256" key="1">
    <source>
        <dbReference type="ARBA" id="ARBA00022670"/>
    </source>
</evidence>
<evidence type="ECO:0000313" key="8">
    <source>
        <dbReference type="EMBL" id="RXK82984.1"/>
    </source>
</evidence>
<dbReference type="OrthoDB" id="9804482at2"/>
<keyword evidence="4" id="KW-0862">Zinc</keyword>
<comment type="similarity">
    <text evidence="6">Belongs to the UPF0758 family.</text>
</comment>
<feature type="domain" description="MPN" evidence="7">
    <location>
        <begin position="106"/>
        <end position="229"/>
    </location>
</feature>
<dbReference type="InterPro" id="IPR001405">
    <property type="entry name" value="UPF0758"/>
</dbReference>
<name>A0A4V1M9V4_9BACT</name>
<dbReference type="NCBIfam" id="NF000642">
    <property type="entry name" value="PRK00024.1"/>
    <property type="match status" value="1"/>
</dbReference>
<evidence type="ECO:0000256" key="3">
    <source>
        <dbReference type="ARBA" id="ARBA00022801"/>
    </source>
</evidence>
<dbReference type="CDD" id="cd08071">
    <property type="entry name" value="MPN_DUF2466"/>
    <property type="match status" value="1"/>
</dbReference>
<evidence type="ECO:0000256" key="2">
    <source>
        <dbReference type="ARBA" id="ARBA00022723"/>
    </source>
</evidence>
<keyword evidence="9" id="KW-1185">Reference proteome</keyword>
<dbReference type="NCBIfam" id="TIGR00608">
    <property type="entry name" value="radc"/>
    <property type="match status" value="1"/>
</dbReference>
<comment type="caution">
    <text evidence="8">The sequence shown here is derived from an EMBL/GenBank/DDBJ whole genome shotgun (WGS) entry which is preliminary data.</text>
</comment>
<keyword evidence="5" id="KW-0482">Metalloprotease</keyword>
<keyword evidence="1" id="KW-0645">Protease</keyword>
<dbReference type="Gene3D" id="3.40.140.10">
    <property type="entry name" value="Cytidine Deaminase, domain 2"/>
    <property type="match status" value="1"/>
</dbReference>
<dbReference type="InterPro" id="IPR037518">
    <property type="entry name" value="MPN"/>
</dbReference>
<evidence type="ECO:0000256" key="6">
    <source>
        <dbReference type="RuleBase" id="RU003797"/>
    </source>
</evidence>
<dbReference type="GO" id="GO:0046872">
    <property type="term" value="F:metal ion binding"/>
    <property type="evidence" value="ECO:0007669"/>
    <property type="project" value="UniProtKB-KW"/>
</dbReference>
<protein>
    <submittedName>
        <fullName evidence="8">DNA repair protein RadC</fullName>
    </submittedName>
</protein>
<dbReference type="InterPro" id="IPR020891">
    <property type="entry name" value="UPF0758_CS"/>
</dbReference>
<evidence type="ECO:0000256" key="5">
    <source>
        <dbReference type="ARBA" id="ARBA00023049"/>
    </source>
</evidence>
<dbReference type="PROSITE" id="PS50249">
    <property type="entry name" value="MPN"/>
    <property type="match status" value="1"/>
</dbReference>
<dbReference type="EMBL" id="SDHZ01000002">
    <property type="protein sequence ID" value="RXK82984.1"/>
    <property type="molecule type" value="Genomic_DNA"/>
</dbReference>
<keyword evidence="3" id="KW-0378">Hydrolase</keyword>
<evidence type="ECO:0000259" key="7">
    <source>
        <dbReference type="PROSITE" id="PS50249"/>
    </source>
</evidence>